<organism evidence="1 2">
    <name type="scientific">Trichogramma brassicae</name>
    <dbReference type="NCBI Taxonomy" id="86971"/>
    <lineage>
        <taxon>Eukaryota</taxon>
        <taxon>Metazoa</taxon>
        <taxon>Ecdysozoa</taxon>
        <taxon>Arthropoda</taxon>
        <taxon>Hexapoda</taxon>
        <taxon>Insecta</taxon>
        <taxon>Pterygota</taxon>
        <taxon>Neoptera</taxon>
        <taxon>Endopterygota</taxon>
        <taxon>Hymenoptera</taxon>
        <taxon>Apocrita</taxon>
        <taxon>Proctotrupomorpha</taxon>
        <taxon>Chalcidoidea</taxon>
        <taxon>Trichogrammatidae</taxon>
        <taxon>Trichogramma</taxon>
    </lineage>
</organism>
<protein>
    <submittedName>
        <fullName evidence="1">Uncharacterized protein</fullName>
    </submittedName>
</protein>
<accession>A0A6H5HUC4</accession>
<name>A0A6H5HUC4_9HYME</name>
<evidence type="ECO:0000313" key="2">
    <source>
        <dbReference type="Proteomes" id="UP000479190"/>
    </source>
</evidence>
<keyword evidence="2" id="KW-1185">Reference proteome</keyword>
<sequence length="70" mass="7951">MAGDGCSLKPAVFSKDHREDADAESIYDTLDVVSTYTQKAYHYERTIINKGRCEEFSAPCKNMKLCTLRQ</sequence>
<dbReference type="AlphaFoldDB" id="A0A6H5HUC4"/>
<evidence type="ECO:0000313" key="1">
    <source>
        <dbReference type="EMBL" id="CAB0029056.1"/>
    </source>
</evidence>
<reference evidence="1 2" key="1">
    <citation type="submission" date="2020-02" db="EMBL/GenBank/DDBJ databases">
        <authorList>
            <person name="Ferguson B K."/>
        </authorList>
    </citation>
    <scope>NUCLEOTIDE SEQUENCE [LARGE SCALE GENOMIC DNA]</scope>
</reference>
<proteinExistence type="predicted"/>
<dbReference type="EMBL" id="CADCXV010000243">
    <property type="protein sequence ID" value="CAB0029056.1"/>
    <property type="molecule type" value="Genomic_DNA"/>
</dbReference>
<gene>
    <name evidence="1" type="ORF">TBRA_LOCUS1146</name>
</gene>
<dbReference type="Proteomes" id="UP000479190">
    <property type="component" value="Unassembled WGS sequence"/>
</dbReference>
<feature type="non-terminal residue" evidence="1">
    <location>
        <position position="70"/>
    </location>
</feature>